<evidence type="ECO:0000256" key="14">
    <source>
        <dbReference type="ARBA" id="ARBA00023172"/>
    </source>
</evidence>
<dbReference type="GO" id="GO:0006310">
    <property type="term" value="P:DNA recombination"/>
    <property type="evidence" value="ECO:0007669"/>
    <property type="project" value="UniProtKB-KW"/>
</dbReference>
<evidence type="ECO:0000256" key="8">
    <source>
        <dbReference type="ARBA" id="ARBA00022801"/>
    </source>
</evidence>
<protein>
    <recommendedName>
        <fullName evidence="21">Reverse transcriptase</fullName>
    </recommendedName>
</protein>
<dbReference type="CDD" id="cd01647">
    <property type="entry name" value="RT_LTR"/>
    <property type="match status" value="1"/>
</dbReference>
<feature type="compositionally biased region" description="Pro residues" evidence="16">
    <location>
        <begin position="272"/>
        <end position="281"/>
    </location>
</feature>
<feature type="region of interest" description="Disordered" evidence="16">
    <location>
        <begin position="244"/>
        <end position="289"/>
    </location>
</feature>
<dbReference type="GO" id="GO:0004190">
    <property type="term" value="F:aspartic-type endopeptidase activity"/>
    <property type="evidence" value="ECO:0007669"/>
    <property type="project" value="UniProtKB-KW"/>
</dbReference>
<evidence type="ECO:0000259" key="17">
    <source>
        <dbReference type="PROSITE" id="PS50878"/>
    </source>
</evidence>
<dbReference type="Pfam" id="PF17919">
    <property type="entry name" value="RT_RNaseH_2"/>
    <property type="match status" value="1"/>
</dbReference>
<dbReference type="InterPro" id="IPR000477">
    <property type="entry name" value="RT_dom"/>
</dbReference>
<keyword evidence="4" id="KW-0540">Nuclease</keyword>
<dbReference type="Proteomes" id="UP001210211">
    <property type="component" value="Unassembled WGS sequence"/>
</dbReference>
<name>A0AAD5Z4W5_9POAL</name>
<evidence type="ECO:0000256" key="5">
    <source>
        <dbReference type="ARBA" id="ARBA00022723"/>
    </source>
</evidence>
<dbReference type="InterPro" id="IPR001584">
    <property type="entry name" value="Integrase_cat-core"/>
</dbReference>
<dbReference type="Gene3D" id="3.30.70.270">
    <property type="match status" value="2"/>
</dbReference>
<evidence type="ECO:0000313" key="19">
    <source>
        <dbReference type="EMBL" id="KAJ3686931.1"/>
    </source>
</evidence>
<evidence type="ECO:0000256" key="7">
    <source>
        <dbReference type="ARBA" id="ARBA00022759"/>
    </source>
</evidence>
<evidence type="ECO:0000256" key="3">
    <source>
        <dbReference type="ARBA" id="ARBA00022695"/>
    </source>
</evidence>
<dbReference type="Gene3D" id="1.10.340.70">
    <property type="match status" value="1"/>
</dbReference>
<dbReference type="FunFam" id="3.10.10.10:FF:000007">
    <property type="entry name" value="Retrovirus-related Pol polyprotein from transposon 17.6-like Protein"/>
    <property type="match status" value="1"/>
</dbReference>
<evidence type="ECO:0000313" key="20">
    <source>
        <dbReference type="Proteomes" id="UP001210211"/>
    </source>
</evidence>
<dbReference type="GO" id="GO:0015074">
    <property type="term" value="P:DNA integration"/>
    <property type="evidence" value="ECO:0007669"/>
    <property type="project" value="UniProtKB-KW"/>
</dbReference>
<dbReference type="PANTHER" id="PTHR37984:SF5">
    <property type="entry name" value="PROTEIN NYNRIN-LIKE"/>
    <property type="match status" value="1"/>
</dbReference>
<evidence type="ECO:0000256" key="6">
    <source>
        <dbReference type="ARBA" id="ARBA00022750"/>
    </source>
</evidence>
<dbReference type="InterPro" id="IPR043128">
    <property type="entry name" value="Rev_trsase/Diguanyl_cyclase"/>
</dbReference>
<keyword evidence="9" id="KW-0460">Magnesium</keyword>
<dbReference type="InterPro" id="IPR041588">
    <property type="entry name" value="Integrase_H2C2"/>
</dbReference>
<dbReference type="SUPFAM" id="SSF54160">
    <property type="entry name" value="Chromo domain-like"/>
    <property type="match status" value="1"/>
</dbReference>
<dbReference type="FunFam" id="3.30.70.270:FF:000020">
    <property type="entry name" value="Transposon Tf2-6 polyprotein-like Protein"/>
    <property type="match status" value="1"/>
</dbReference>
<dbReference type="PROSITE" id="PS50994">
    <property type="entry name" value="INTEGRASE"/>
    <property type="match status" value="1"/>
</dbReference>
<dbReference type="GO" id="GO:0006508">
    <property type="term" value="P:proteolysis"/>
    <property type="evidence" value="ECO:0007669"/>
    <property type="project" value="UniProtKB-KW"/>
</dbReference>
<sequence length="1473" mass="165413">MPRNRSQTSDDPKPDDPELSLLQEQIQDLTSKLADMLTPASLPTFLATLREDMRKDTTQQINAALLARPTSSVLGPHPQPPPSTDHKLRLHFPRFASGDPTDWIFAAQQFFTYYATPTSDWLLIASMHLDAPAARWYQGLVEDTRLSSWQEFTTALQHRFGPSEYEDPIGQLSRLTQTGSVLDYQSSFEELASRARSFFPEQLHSIFIAGLQPRIRRAVQCQRPRDLHDAFSLARLHEAQLAETSSSFNRPWNPRVPAPNPSRQSQALPTPTTTPPTPPRLPVKRLTSEEMQSRRQQGLCFNCDEKFIPGHRCKGRPSLLYLEGIEEDPGDFDNHSSNSEPSEPEISLNALLGRYGAKSMRMLGHIQSQPVQVLVDGGSTNNFISRRAAQFLNLTSTPTDLFRVRVGNGSDVVLGVQWLETLGPILTDWSRLTMEFTYKGNNIHLQGNASLQAQAISPAALHKLIVADGIGCSYMCLSTEPIDQNKLIPNFTTLPPKVQSTITAFSDLFADPQGLPPSRPIDHRIPLKSGTDAVNVKPYRYPHFQKSEIERLVANLLASGAIRPSCSAFSSPVLLVKKKDGTWRFCVDYRALNAVTIRDRFPIPTVDELLDELNGATIFSKLDLRSGYHQIRVHEADIHKTAFRTHHGHFEFLVMPFGLSNAPSTFQALMNEVFRPLLRKFVVIFFDDILVYSCSLEAHIDHLTQVLHILHSNKLVVKPSKCTFAVSQVAFLGHLISASTVAADPDKLKAISDWPTPRNQRQLRGFLGLAGYYRRFVHRYAAIAGPLTDLLAKDNFLWSNSAQEAFHALKTALMTAPVLALPNFSLPFILETDASGVGIGAVLMQQQHPVAFYSKKLSPLMQGKSTYIREMYAIQSAVLKWRQYLLGRPFVIRTDHRSLHHLLTQTIQTPEQQQFLSKLVGYDFSIEYKSGSSNAAADALSRMHETENSTPIVSLMALSKPFCVELGCLKTELLKDDHTKQIILGLSNSPSSWPHWTYTDGFLRHKGRLYLPATSSLIPALLADYHSSPLGGHSGFQRTFSRLAPHFMWKGMRKAVEQFVSSCDICQKCKPNNHFPYGLLQPLPIPTAIWTNLSMDFITHLPPSAGYTAILVVVDRLSKGVHLAPLPSHYTATRIAQIFWDTVGKLHGMPKSIVSDRDPIFQSAFWKELFKLQGTKLHFSSAYHPETDGQTERINRCIEQFLRAFVHEQPSRWSKLLSWAEFHHNTTFSAATGMTPFEATYGRRPPSLVAYCAGSSALEAVNQDLTTRDVIVHQLKANLSKAQDAMKFFADKKRKEHEFQQGDLVLLKLQPFRQLSLRQHSSHKLGLRFYGPYKVLERIGPVAYRLELPATSRIHPVFHCSLLKPYKGSTTPVVHSLPTSSSATMPVHIPIAILQHRTILRGNKQVPQVLIQWSDLALEDASWEDADTLDSSRLEDKSLFQEGGDVTSDVTSDVTPVKVYTRRPRQQLQNTTI</sequence>
<proteinExistence type="predicted"/>
<dbReference type="InterPro" id="IPR016197">
    <property type="entry name" value="Chromo-like_dom_sf"/>
</dbReference>
<dbReference type="PROSITE" id="PS50878">
    <property type="entry name" value="RT_POL"/>
    <property type="match status" value="1"/>
</dbReference>
<dbReference type="InterPro" id="IPR043502">
    <property type="entry name" value="DNA/RNA_pol_sf"/>
</dbReference>
<evidence type="ECO:0000256" key="2">
    <source>
        <dbReference type="ARBA" id="ARBA00022679"/>
    </source>
</evidence>
<evidence type="ECO:0008006" key="21">
    <source>
        <dbReference type="Google" id="ProtNLM"/>
    </source>
</evidence>
<keyword evidence="10" id="KW-0229">DNA integration</keyword>
<keyword evidence="15" id="KW-0511">Multifunctional enzyme</keyword>
<dbReference type="InterPro" id="IPR012337">
    <property type="entry name" value="RNaseH-like_sf"/>
</dbReference>
<evidence type="ECO:0000256" key="12">
    <source>
        <dbReference type="ARBA" id="ARBA00022932"/>
    </source>
</evidence>
<dbReference type="SUPFAM" id="SSF56672">
    <property type="entry name" value="DNA/RNA polymerases"/>
    <property type="match status" value="1"/>
</dbReference>
<evidence type="ECO:0000256" key="15">
    <source>
        <dbReference type="ARBA" id="ARBA00023268"/>
    </source>
</evidence>
<keyword evidence="11" id="KW-0695">RNA-directed DNA polymerase</keyword>
<keyword evidence="3" id="KW-0548">Nucleotidyltransferase</keyword>
<dbReference type="InterPro" id="IPR041577">
    <property type="entry name" value="RT_RNaseH_2"/>
</dbReference>
<dbReference type="GO" id="GO:0003964">
    <property type="term" value="F:RNA-directed DNA polymerase activity"/>
    <property type="evidence" value="ECO:0007669"/>
    <property type="project" value="UniProtKB-KW"/>
</dbReference>
<dbReference type="Gene3D" id="3.30.420.10">
    <property type="entry name" value="Ribonuclease H-like superfamily/Ribonuclease H"/>
    <property type="match status" value="1"/>
</dbReference>
<dbReference type="InterPro" id="IPR050951">
    <property type="entry name" value="Retrovirus_Pol_polyprotein"/>
</dbReference>
<dbReference type="Pfam" id="PF00665">
    <property type="entry name" value="rve"/>
    <property type="match status" value="1"/>
</dbReference>
<dbReference type="CDD" id="cd00303">
    <property type="entry name" value="retropepsin_like"/>
    <property type="match status" value="1"/>
</dbReference>
<keyword evidence="13" id="KW-0238">DNA-binding</keyword>
<dbReference type="SUPFAM" id="SSF53098">
    <property type="entry name" value="Ribonuclease H-like"/>
    <property type="match status" value="1"/>
</dbReference>
<evidence type="ECO:0000256" key="10">
    <source>
        <dbReference type="ARBA" id="ARBA00022908"/>
    </source>
</evidence>
<feature type="domain" description="Reverse transcriptase" evidence="17">
    <location>
        <begin position="557"/>
        <end position="736"/>
    </location>
</feature>
<keyword evidence="1" id="KW-0645">Protease</keyword>
<keyword evidence="12" id="KW-0239">DNA-directed DNA polymerase</keyword>
<keyword evidence="5" id="KW-0479">Metal-binding</keyword>
<evidence type="ECO:0000256" key="13">
    <source>
        <dbReference type="ARBA" id="ARBA00023125"/>
    </source>
</evidence>
<keyword evidence="7" id="KW-0255">Endonuclease</keyword>
<feature type="region of interest" description="Disordered" evidence="16">
    <location>
        <begin position="326"/>
        <end position="345"/>
    </location>
</feature>
<dbReference type="PANTHER" id="PTHR37984">
    <property type="entry name" value="PROTEIN CBG26694"/>
    <property type="match status" value="1"/>
</dbReference>
<feature type="compositionally biased region" description="Low complexity" evidence="16">
    <location>
        <begin position="336"/>
        <end position="345"/>
    </location>
</feature>
<dbReference type="Pfam" id="PF17921">
    <property type="entry name" value="Integrase_H2C2"/>
    <property type="match status" value="1"/>
</dbReference>
<feature type="domain" description="Integrase catalytic" evidence="18">
    <location>
        <begin position="1080"/>
        <end position="1244"/>
    </location>
</feature>
<evidence type="ECO:0000259" key="18">
    <source>
        <dbReference type="PROSITE" id="PS50994"/>
    </source>
</evidence>
<evidence type="ECO:0000256" key="9">
    <source>
        <dbReference type="ARBA" id="ARBA00022842"/>
    </source>
</evidence>
<dbReference type="Gene3D" id="3.10.10.10">
    <property type="entry name" value="HIV Type 1 Reverse Transcriptase, subunit A, domain 1"/>
    <property type="match status" value="1"/>
</dbReference>
<dbReference type="GO" id="GO:0003887">
    <property type="term" value="F:DNA-directed DNA polymerase activity"/>
    <property type="evidence" value="ECO:0007669"/>
    <property type="project" value="UniProtKB-KW"/>
</dbReference>
<dbReference type="InterPro" id="IPR056924">
    <property type="entry name" value="SH3_Tf2-1"/>
</dbReference>
<comment type="caution">
    <text evidence="19">The sequence shown here is derived from an EMBL/GenBank/DDBJ whole genome shotgun (WGS) entry which is preliminary data.</text>
</comment>
<keyword evidence="14" id="KW-0233">DNA recombination</keyword>
<dbReference type="InterPro" id="IPR036397">
    <property type="entry name" value="RNaseH_sf"/>
</dbReference>
<keyword evidence="6" id="KW-0064">Aspartyl protease</keyword>
<dbReference type="CDD" id="cd09274">
    <property type="entry name" value="RNase_HI_RT_Ty3"/>
    <property type="match status" value="1"/>
</dbReference>
<organism evidence="19 20">
    <name type="scientific">Rhynchospora tenuis</name>
    <dbReference type="NCBI Taxonomy" id="198213"/>
    <lineage>
        <taxon>Eukaryota</taxon>
        <taxon>Viridiplantae</taxon>
        <taxon>Streptophyta</taxon>
        <taxon>Embryophyta</taxon>
        <taxon>Tracheophyta</taxon>
        <taxon>Spermatophyta</taxon>
        <taxon>Magnoliopsida</taxon>
        <taxon>Liliopsida</taxon>
        <taxon>Poales</taxon>
        <taxon>Cyperaceae</taxon>
        <taxon>Cyperoideae</taxon>
        <taxon>Rhynchosporeae</taxon>
        <taxon>Rhynchospora</taxon>
    </lineage>
</organism>
<dbReference type="Pfam" id="PF24626">
    <property type="entry name" value="SH3_Tf2-1"/>
    <property type="match status" value="1"/>
</dbReference>
<dbReference type="Gene3D" id="3.10.20.370">
    <property type="match status" value="1"/>
</dbReference>
<dbReference type="Pfam" id="PF00078">
    <property type="entry name" value="RVT_1"/>
    <property type="match status" value="1"/>
</dbReference>
<dbReference type="GO" id="GO:0004519">
    <property type="term" value="F:endonuclease activity"/>
    <property type="evidence" value="ECO:0007669"/>
    <property type="project" value="UniProtKB-KW"/>
</dbReference>
<evidence type="ECO:0000256" key="1">
    <source>
        <dbReference type="ARBA" id="ARBA00022670"/>
    </source>
</evidence>
<evidence type="ECO:0000256" key="11">
    <source>
        <dbReference type="ARBA" id="ARBA00022918"/>
    </source>
</evidence>
<evidence type="ECO:0000256" key="16">
    <source>
        <dbReference type="SAM" id="MobiDB-lite"/>
    </source>
</evidence>
<gene>
    <name evidence="19" type="ORF">LUZ61_016095</name>
</gene>
<keyword evidence="8" id="KW-0378">Hydrolase</keyword>
<dbReference type="GO" id="GO:0046872">
    <property type="term" value="F:metal ion binding"/>
    <property type="evidence" value="ECO:0007669"/>
    <property type="project" value="UniProtKB-KW"/>
</dbReference>
<evidence type="ECO:0000256" key="4">
    <source>
        <dbReference type="ARBA" id="ARBA00022722"/>
    </source>
</evidence>
<dbReference type="Pfam" id="PF03732">
    <property type="entry name" value="Retrotrans_gag"/>
    <property type="match status" value="1"/>
</dbReference>
<keyword evidence="2" id="KW-0808">Transferase</keyword>
<dbReference type="GO" id="GO:0003677">
    <property type="term" value="F:DNA binding"/>
    <property type="evidence" value="ECO:0007669"/>
    <property type="project" value="UniProtKB-KW"/>
</dbReference>
<dbReference type="InterPro" id="IPR005162">
    <property type="entry name" value="Retrotrans_gag_dom"/>
</dbReference>
<accession>A0AAD5Z4W5</accession>
<reference evidence="19 20" key="1">
    <citation type="journal article" date="2022" name="Cell">
        <title>Repeat-based holocentromeres influence genome architecture and karyotype evolution.</title>
        <authorList>
            <person name="Hofstatter P.G."/>
            <person name="Thangavel G."/>
            <person name="Lux T."/>
            <person name="Neumann P."/>
            <person name="Vondrak T."/>
            <person name="Novak P."/>
            <person name="Zhang M."/>
            <person name="Costa L."/>
            <person name="Castellani M."/>
            <person name="Scott A."/>
            <person name="Toegelov H."/>
            <person name="Fuchs J."/>
            <person name="Mata-Sucre Y."/>
            <person name="Dias Y."/>
            <person name="Vanzela A.L.L."/>
            <person name="Huettel B."/>
            <person name="Almeida C.C.S."/>
            <person name="Simkova H."/>
            <person name="Souza G."/>
            <person name="Pedrosa-Harand A."/>
            <person name="Macas J."/>
            <person name="Mayer K.F.X."/>
            <person name="Houben A."/>
            <person name="Marques A."/>
        </authorList>
    </citation>
    <scope>NUCLEOTIDE SEQUENCE [LARGE SCALE GENOMIC DNA]</scope>
    <source>
        <strain evidence="19">RhyTen1mFocal</strain>
    </source>
</reference>
<dbReference type="EMBL" id="JAMRDG010000002">
    <property type="protein sequence ID" value="KAJ3686931.1"/>
    <property type="molecule type" value="Genomic_DNA"/>
</dbReference>
<keyword evidence="20" id="KW-1185">Reference proteome</keyword>